<organism evidence="2 3">
    <name type="scientific">Goodea atripinnis</name>
    <dbReference type="NCBI Taxonomy" id="208336"/>
    <lineage>
        <taxon>Eukaryota</taxon>
        <taxon>Metazoa</taxon>
        <taxon>Chordata</taxon>
        <taxon>Craniata</taxon>
        <taxon>Vertebrata</taxon>
        <taxon>Euteleostomi</taxon>
        <taxon>Actinopterygii</taxon>
        <taxon>Neopterygii</taxon>
        <taxon>Teleostei</taxon>
        <taxon>Neoteleostei</taxon>
        <taxon>Acanthomorphata</taxon>
        <taxon>Ovalentaria</taxon>
        <taxon>Atherinomorphae</taxon>
        <taxon>Cyprinodontiformes</taxon>
        <taxon>Goodeidae</taxon>
        <taxon>Goodea</taxon>
    </lineage>
</organism>
<evidence type="ECO:0000256" key="1">
    <source>
        <dbReference type="SAM" id="SignalP"/>
    </source>
</evidence>
<reference evidence="2 3" key="1">
    <citation type="submission" date="2021-06" db="EMBL/GenBank/DDBJ databases">
        <authorList>
            <person name="Palmer J.M."/>
        </authorList>
    </citation>
    <scope>NUCLEOTIDE SEQUENCE [LARGE SCALE GENOMIC DNA]</scope>
    <source>
        <strain evidence="2 3">GA_2019</strain>
        <tissue evidence="2">Muscle</tissue>
    </source>
</reference>
<protein>
    <submittedName>
        <fullName evidence="2">Uncharacterized protein</fullName>
    </submittedName>
</protein>
<name>A0ABV0PCW2_9TELE</name>
<gene>
    <name evidence="2" type="ORF">GOODEAATRI_010322</name>
</gene>
<accession>A0ABV0PCW2</accession>
<comment type="caution">
    <text evidence="2">The sequence shown here is derived from an EMBL/GenBank/DDBJ whole genome shotgun (WGS) entry which is preliminary data.</text>
</comment>
<evidence type="ECO:0000313" key="2">
    <source>
        <dbReference type="EMBL" id="MEQ2181316.1"/>
    </source>
</evidence>
<dbReference type="Proteomes" id="UP001476798">
    <property type="component" value="Unassembled WGS sequence"/>
</dbReference>
<keyword evidence="3" id="KW-1185">Reference proteome</keyword>
<dbReference type="EMBL" id="JAHRIO010070566">
    <property type="protein sequence ID" value="MEQ2181316.1"/>
    <property type="molecule type" value="Genomic_DNA"/>
</dbReference>
<feature type="signal peptide" evidence="1">
    <location>
        <begin position="1"/>
        <end position="20"/>
    </location>
</feature>
<keyword evidence="1" id="KW-0732">Signal</keyword>
<feature type="chain" id="PRO_5046946670" evidence="1">
    <location>
        <begin position="21"/>
        <end position="168"/>
    </location>
</feature>
<evidence type="ECO:0000313" key="3">
    <source>
        <dbReference type="Proteomes" id="UP001476798"/>
    </source>
</evidence>
<proteinExistence type="predicted"/>
<sequence>MLFFVLSLCTSAHIQFPSLSKEHNVVKLHCVTSNRQKQCTDLFAQTFSLVHLLLVTQSWTPHTHIHTHIYLHSRVLDQCVLFKALSEKIVGLHFWSSFSQLIILEDYADPFDAEKTKEQREAERAGVNDGYMEPYDAQVIITGEFKFRHQIKHLYLSQSQRWHDPDPD</sequence>